<comment type="caution">
    <text evidence="2">The sequence shown here is derived from an EMBL/GenBank/DDBJ whole genome shotgun (WGS) entry which is preliminary data.</text>
</comment>
<organism evidence="2">
    <name type="scientific">bioreactor metagenome</name>
    <dbReference type="NCBI Taxonomy" id="1076179"/>
    <lineage>
        <taxon>unclassified sequences</taxon>
        <taxon>metagenomes</taxon>
        <taxon>ecological metagenomes</taxon>
    </lineage>
</organism>
<proteinExistence type="predicted"/>
<evidence type="ECO:0000313" key="2">
    <source>
        <dbReference type="EMBL" id="MPM86572.1"/>
    </source>
</evidence>
<reference evidence="2" key="1">
    <citation type="submission" date="2019-08" db="EMBL/GenBank/DDBJ databases">
        <authorList>
            <person name="Kucharzyk K."/>
            <person name="Murdoch R.W."/>
            <person name="Higgins S."/>
            <person name="Loffler F."/>
        </authorList>
    </citation>
    <scope>NUCLEOTIDE SEQUENCE</scope>
</reference>
<protein>
    <submittedName>
        <fullName evidence="2">Uncharacterized protein</fullName>
    </submittedName>
</protein>
<feature type="region of interest" description="Disordered" evidence="1">
    <location>
        <begin position="1"/>
        <end position="24"/>
    </location>
</feature>
<gene>
    <name evidence="2" type="ORF">SDC9_133661</name>
</gene>
<name>A0A645DDD2_9ZZZZ</name>
<accession>A0A645DDD2</accession>
<dbReference type="EMBL" id="VSSQ01034573">
    <property type="protein sequence ID" value="MPM86572.1"/>
    <property type="molecule type" value="Genomic_DNA"/>
</dbReference>
<feature type="compositionally biased region" description="Polar residues" evidence="1">
    <location>
        <begin position="10"/>
        <end position="19"/>
    </location>
</feature>
<sequence length="84" mass="8926">MPAACEAKGEQSSGETQGAKQEEIGSHIKTALTGMNCAINDMTPATLQLRTCSTSGLRTRTLFGLNYALDTDIDSDFEGNARRG</sequence>
<dbReference type="AlphaFoldDB" id="A0A645DDD2"/>
<evidence type="ECO:0000256" key="1">
    <source>
        <dbReference type="SAM" id="MobiDB-lite"/>
    </source>
</evidence>